<dbReference type="AlphaFoldDB" id="A0A6L2KTH3"/>
<sequence length="147" mass="16723">MLACSHYRNVSKQTTRILQDSSKPSNDNTNVVNALQEPFVVKQDPGKNSSQSPPQINHHCCYRCRDPLEDIFFHQCACELCGKEEKQIEDEQAAKARYWKIPISYDDDDDKDCTVAITPKEPDNSLSMGDEHLDTIPTTESDEFIKS</sequence>
<reference evidence="2" key="1">
    <citation type="journal article" date="2019" name="Sci. Rep.">
        <title>Draft genome of Tanacetum cinerariifolium, the natural source of mosquito coil.</title>
        <authorList>
            <person name="Yamashiro T."/>
            <person name="Shiraishi A."/>
            <person name="Satake H."/>
            <person name="Nakayama K."/>
        </authorList>
    </citation>
    <scope>NUCLEOTIDE SEQUENCE</scope>
</reference>
<organism evidence="2">
    <name type="scientific">Tanacetum cinerariifolium</name>
    <name type="common">Dalmatian daisy</name>
    <name type="synonym">Chrysanthemum cinerariifolium</name>
    <dbReference type="NCBI Taxonomy" id="118510"/>
    <lineage>
        <taxon>Eukaryota</taxon>
        <taxon>Viridiplantae</taxon>
        <taxon>Streptophyta</taxon>
        <taxon>Embryophyta</taxon>
        <taxon>Tracheophyta</taxon>
        <taxon>Spermatophyta</taxon>
        <taxon>Magnoliopsida</taxon>
        <taxon>eudicotyledons</taxon>
        <taxon>Gunneridae</taxon>
        <taxon>Pentapetalae</taxon>
        <taxon>asterids</taxon>
        <taxon>campanulids</taxon>
        <taxon>Asterales</taxon>
        <taxon>Asteraceae</taxon>
        <taxon>Asteroideae</taxon>
        <taxon>Anthemideae</taxon>
        <taxon>Anthemidinae</taxon>
        <taxon>Tanacetum</taxon>
    </lineage>
</organism>
<comment type="caution">
    <text evidence="2">The sequence shown here is derived from an EMBL/GenBank/DDBJ whole genome shotgun (WGS) entry which is preliminary data.</text>
</comment>
<feature type="region of interest" description="Disordered" evidence="1">
    <location>
        <begin position="112"/>
        <end position="147"/>
    </location>
</feature>
<protein>
    <submittedName>
        <fullName evidence="2">Uncharacterized protein</fullName>
    </submittedName>
</protein>
<name>A0A6L2KTH3_TANCI</name>
<evidence type="ECO:0000313" key="2">
    <source>
        <dbReference type="EMBL" id="GEU51325.1"/>
    </source>
</evidence>
<proteinExistence type="predicted"/>
<evidence type="ECO:0000256" key="1">
    <source>
        <dbReference type="SAM" id="MobiDB-lite"/>
    </source>
</evidence>
<accession>A0A6L2KTH3</accession>
<gene>
    <name evidence="2" type="ORF">Tci_023303</name>
</gene>
<dbReference type="EMBL" id="BKCJ010002850">
    <property type="protein sequence ID" value="GEU51325.1"/>
    <property type="molecule type" value="Genomic_DNA"/>
</dbReference>
<feature type="non-terminal residue" evidence="2">
    <location>
        <position position="147"/>
    </location>
</feature>